<reference evidence="1 2" key="1">
    <citation type="submission" date="2023-01" db="EMBL/GenBank/DDBJ databases">
        <authorList>
            <person name="Whitehead M."/>
        </authorList>
    </citation>
    <scope>NUCLEOTIDE SEQUENCE [LARGE SCALE GENOMIC DNA]</scope>
</reference>
<sequence>MKSQLPYIKIGLYINATSVIHYSSNSATPNSWYDIVMLNEVVDYYVIGFEQFNECTDALLKGGVTPMDSSDPNVNTLNKLKDALLMTNITKDKLYLEYLINPTVKKIDENTFKKCERSYNEYCENSGYKYRWCADNQQTFFDKGVFAKQYANGFIAREIDLVDRDLKCKCDENKYVTFYMVLNGFKGLNMLHCDKIDGS</sequence>
<evidence type="ECO:0000313" key="2">
    <source>
        <dbReference type="Proteomes" id="UP001160148"/>
    </source>
</evidence>
<accession>A0AAV0WZP0</accession>
<dbReference type="AlphaFoldDB" id="A0AAV0WZP0"/>
<proteinExistence type="predicted"/>
<dbReference type="Proteomes" id="UP001160148">
    <property type="component" value="Unassembled WGS sequence"/>
</dbReference>
<protein>
    <submittedName>
        <fullName evidence="1">Uncharacterized protein</fullName>
    </submittedName>
</protein>
<dbReference type="EMBL" id="CARXXK010000003">
    <property type="protein sequence ID" value="CAI6361052.1"/>
    <property type="molecule type" value="Genomic_DNA"/>
</dbReference>
<keyword evidence="2" id="KW-1185">Reference proteome</keyword>
<gene>
    <name evidence="1" type="ORF">MEUPH1_LOCUS16274</name>
</gene>
<comment type="caution">
    <text evidence="1">The sequence shown here is derived from an EMBL/GenBank/DDBJ whole genome shotgun (WGS) entry which is preliminary data.</text>
</comment>
<name>A0AAV0WZP0_9HEMI</name>
<evidence type="ECO:0000313" key="1">
    <source>
        <dbReference type="EMBL" id="CAI6361052.1"/>
    </source>
</evidence>
<organism evidence="1 2">
    <name type="scientific">Macrosiphum euphorbiae</name>
    <name type="common">potato aphid</name>
    <dbReference type="NCBI Taxonomy" id="13131"/>
    <lineage>
        <taxon>Eukaryota</taxon>
        <taxon>Metazoa</taxon>
        <taxon>Ecdysozoa</taxon>
        <taxon>Arthropoda</taxon>
        <taxon>Hexapoda</taxon>
        <taxon>Insecta</taxon>
        <taxon>Pterygota</taxon>
        <taxon>Neoptera</taxon>
        <taxon>Paraneoptera</taxon>
        <taxon>Hemiptera</taxon>
        <taxon>Sternorrhyncha</taxon>
        <taxon>Aphidomorpha</taxon>
        <taxon>Aphidoidea</taxon>
        <taxon>Aphididae</taxon>
        <taxon>Macrosiphini</taxon>
        <taxon>Macrosiphum</taxon>
    </lineage>
</organism>